<proteinExistence type="predicted"/>
<gene>
    <name evidence="1" type="ORF">WFZ86_04850</name>
</gene>
<protein>
    <recommendedName>
        <fullName evidence="3">Lipoprotein</fullName>
    </recommendedName>
</protein>
<dbReference type="RefSeq" id="WP_342690884.1">
    <property type="nucleotide sequence ID" value="NZ_JBCGDP010000003.1"/>
</dbReference>
<keyword evidence="2" id="KW-1185">Reference proteome</keyword>
<evidence type="ECO:0000313" key="2">
    <source>
        <dbReference type="Proteomes" id="UP001468798"/>
    </source>
</evidence>
<reference evidence="1 2" key="1">
    <citation type="submission" date="2024-03" db="EMBL/GenBank/DDBJ databases">
        <title>Two novel species of the genus Flavobacterium exhibiting potentially degradation of complex polysaccharides.</title>
        <authorList>
            <person name="Lian X."/>
        </authorList>
    </citation>
    <scope>NUCLEOTIDE SEQUENCE [LARGE SCALE GENOMIC DNA]</scope>
    <source>
        <strain evidence="1 2">N6</strain>
    </source>
</reference>
<accession>A0ABU9NKJ0</accession>
<name>A0ABU9NKJ0_9FLAO</name>
<dbReference type="PROSITE" id="PS51257">
    <property type="entry name" value="PROKAR_LIPOPROTEIN"/>
    <property type="match status" value="1"/>
</dbReference>
<evidence type="ECO:0000313" key="1">
    <source>
        <dbReference type="EMBL" id="MEM0575816.1"/>
    </source>
</evidence>
<dbReference type="EMBL" id="JBCGDP010000003">
    <property type="protein sequence ID" value="MEM0575816.1"/>
    <property type="molecule type" value="Genomic_DNA"/>
</dbReference>
<dbReference type="Proteomes" id="UP001468798">
    <property type="component" value="Unassembled WGS sequence"/>
</dbReference>
<sequence>MRKTILLLFLVILQGCNNLTMVDVYRENLSDEADGSISEMVKAKGGNATLKIYKDGKFKSVGVNAEIFYLVKIGDGFIKKKNSNKCLVKRNDSLICLDCYTLSKEIKDSLGSVEEWSNEEKGFWFKKYK</sequence>
<comment type="caution">
    <text evidence="1">The sequence shown here is derived from an EMBL/GenBank/DDBJ whole genome shotgun (WGS) entry which is preliminary data.</text>
</comment>
<organism evidence="1 2">
    <name type="scientific">Flavobacterium polysaccharolyticum</name>
    <dbReference type="NCBI Taxonomy" id="3133148"/>
    <lineage>
        <taxon>Bacteria</taxon>
        <taxon>Pseudomonadati</taxon>
        <taxon>Bacteroidota</taxon>
        <taxon>Flavobacteriia</taxon>
        <taxon>Flavobacteriales</taxon>
        <taxon>Flavobacteriaceae</taxon>
        <taxon>Flavobacterium</taxon>
    </lineage>
</organism>
<evidence type="ECO:0008006" key="3">
    <source>
        <dbReference type="Google" id="ProtNLM"/>
    </source>
</evidence>